<keyword evidence="9" id="KW-0375">Hydrogen ion transport</keyword>
<keyword evidence="16" id="KW-0066">ATP synthesis</keyword>
<keyword evidence="13" id="KW-1278">Translocase</keyword>
<dbReference type="SMART" id="SM00382">
    <property type="entry name" value="AAA"/>
    <property type="match status" value="1"/>
</dbReference>
<keyword evidence="12" id="KW-0653">Protein transport</keyword>
<evidence type="ECO:0000256" key="15">
    <source>
        <dbReference type="ARBA" id="ARBA00023225"/>
    </source>
</evidence>
<evidence type="ECO:0000313" key="20">
    <source>
        <dbReference type="EMBL" id="NHO32947.1"/>
    </source>
</evidence>
<dbReference type="RefSeq" id="WP_173577475.1">
    <property type="nucleotide sequence ID" value="NZ_WOSW01000018.1"/>
</dbReference>
<keyword evidence="10" id="KW-1005">Bacterial flagellum biogenesis</keyword>
<gene>
    <name evidence="20" type="primary">fliI</name>
    <name evidence="20" type="ORF">GOB84_10340</name>
</gene>
<evidence type="ECO:0000256" key="9">
    <source>
        <dbReference type="ARBA" id="ARBA00022781"/>
    </source>
</evidence>
<dbReference type="EC" id="7.1.2.2" evidence="4"/>
<evidence type="ECO:0000256" key="7">
    <source>
        <dbReference type="ARBA" id="ARBA00022490"/>
    </source>
</evidence>
<evidence type="ECO:0000256" key="10">
    <source>
        <dbReference type="ARBA" id="ARBA00022795"/>
    </source>
</evidence>
<dbReference type="Proteomes" id="UP000615326">
    <property type="component" value="Unassembled WGS sequence"/>
</dbReference>
<evidence type="ECO:0000256" key="3">
    <source>
        <dbReference type="ARBA" id="ARBA00008936"/>
    </source>
</evidence>
<evidence type="ECO:0000256" key="1">
    <source>
        <dbReference type="ARBA" id="ARBA00003290"/>
    </source>
</evidence>
<dbReference type="PANTHER" id="PTHR15184">
    <property type="entry name" value="ATP SYNTHASE"/>
    <property type="match status" value="1"/>
</dbReference>
<dbReference type="InterPro" id="IPR040627">
    <property type="entry name" value="T3SS_ATPase_C"/>
</dbReference>
<proteinExistence type="inferred from homology"/>
<feature type="domain" description="AAA+ ATPase" evidence="19">
    <location>
        <begin position="169"/>
        <end position="357"/>
    </location>
</feature>
<keyword evidence="8" id="KW-0547">Nucleotide-binding</keyword>
<comment type="subcellular location">
    <subcellularLocation>
        <location evidence="2">Cytoplasm</location>
    </subcellularLocation>
</comment>
<evidence type="ECO:0000256" key="16">
    <source>
        <dbReference type="ARBA" id="ARBA00023310"/>
    </source>
</evidence>
<dbReference type="InterPro" id="IPR004100">
    <property type="entry name" value="ATPase_F1/V1/A1_a/bsu_N"/>
</dbReference>
<keyword evidence="15" id="KW-1006">Bacterial flagellum protein export</keyword>
<sequence>MALDLMEQLSATCACIPAATATARITGVSGLAVTVSGLGGLASVGDRITLMKRDGTEVPAEIIGFSGTVARAMTFGSLDGIGSGSEVRFPLFIGPSAPKPGGSLRVSDAWVGRIIDPLGRPIDGKGPLPQGDRTRSVRSSPPEATLRGRLGPRIDLGVRAMNLFTTCREGQRLGLFAGSGVGKSTLMSMLARNTACDVAVISLVGERGREVREFVEDDLGPEGLARSVVVVATSDSPPLMRREAAYAALTVAEYFSDQGKSALLLMDSVTRFCQALREIGLSMGEPPATRGYPPSVFAELPRLLERAGPGLVRPDGSAGQISALFSVLVEGDDQNEPIADAVRGILDGHVVMDRRIAEGGRYPAIDVLRSLSRTVPGCNSADENALTRRSRAILATYADMADMIRLGAYRAGADPKVDEAIRLQPAIEAVLSQGKHDCARLPESFAALRDALDETPIPEDPSATG</sequence>
<comment type="similarity">
    <text evidence="3">Belongs to the ATPase alpha/beta chains family.</text>
</comment>
<keyword evidence="20" id="KW-0966">Cell projection</keyword>
<dbReference type="InterPro" id="IPR027417">
    <property type="entry name" value="P-loop_NTPase"/>
</dbReference>
<keyword evidence="20" id="KW-0969">Cilium</keyword>
<keyword evidence="6" id="KW-0813">Transport</keyword>
<dbReference type="InterPro" id="IPR020003">
    <property type="entry name" value="ATPase_a/bsu_AS"/>
</dbReference>
<name>A0ABX0K964_9PROT</name>
<evidence type="ECO:0000256" key="18">
    <source>
        <dbReference type="SAM" id="MobiDB-lite"/>
    </source>
</evidence>
<keyword evidence="21" id="KW-1185">Reference proteome</keyword>
<dbReference type="CDD" id="cd01136">
    <property type="entry name" value="ATPase_flagellum-secretory_path_III"/>
    <property type="match status" value="1"/>
</dbReference>
<dbReference type="Pfam" id="PF00006">
    <property type="entry name" value="ATP-synt_ab"/>
    <property type="match status" value="1"/>
</dbReference>
<evidence type="ECO:0000256" key="4">
    <source>
        <dbReference type="ARBA" id="ARBA00012473"/>
    </source>
</evidence>
<dbReference type="SUPFAM" id="SSF52540">
    <property type="entry name" value="P-loop containing nucleoside triphosphate hydrolases"/>
    <property type="match status" value="1"/>
</dbReference>
<reference evidence="20 21" key="1">
    <citation type="journal article" date="2020" name="Int. J. Syst. Evol. Microbiol.">
        <title>Novel acetic acid bacteria from cider fermentations: Acetobacter conturbans sp. nov. and Acetobacter fallax sp. nov.</title>
        <authorList>
            <person name="Sombolestani A.S."/>
            <person name="Cleenwerck I."/>
            <person name="Cnockaert M."/>
            <person name="Borremans W."/>
            <person name="Wieme A.D."/>
            <person name="De Vuyst L."/>
            <person name="Vandamme P."/>
        </authorList>
    </citation>
    <scope>NUCLEOTIDE SEQUENCE [LARGE SCALE GENOMIC DNA]</scope>
    <source>
        <strain evidence="20 21">LMG 1637</strain>
    </source>
</reference>
<comment type="caution">
    <text evidence="20">The sequence shown here is derived from an EMBL/GenBank/DDBJ whole genome shotgun (WGS) entry which is preliminary data.</text>
</comment>
<dbReference type="PROSITE" id="PS00152">
    <property type="entry name" value="ATPASE_ALPHA_BETA"/>
    <property type="match status" value="1"/>
</dbReference>
<organism evidence="20 21">
    <name type="scientific">Acetobacter fallax</name>
    <dbReference type="NCBI Taxonomy" id="1737473"/>
    <lineage>
        <taxon>Bacteria</taxon>
        <taxon>Pseudomonadati</taxon>
        <taxon>Pseudomonadota</taxon>
        <taxon>Alphaproteobacteria</taxon>
        <taxon>Acetobacterales</taxon>
        <taxon>Acetobacteraceae</taxon>
        <taxon>Acetobacter</taxon>
    </lineage>
</organism>
<dbReference type="InterPro" id="IPR022426">
    <property type="entry name" value="FliI_clade3"/>
</dbReference>
<evidence type="ECO:0000256" key="17">
    <source>
        <dbReference type="ARBA" id="ARBA00034006"/>
    </source>
</evidence>
<keyword evidence="14" id="KW-0406">Ion transport</keyword>
<comment type="catalytic activity">
    <reaction evidence="17">
        <text>ATP + H2O + cellular proteinSide 1 = ADP + phosphate + cellular proteinSide 2.</text>
        <dbReference type="EC" id="7.4.2.8"/>
    </reaction>
</comment>
<evidence type="ECO:0000256" key="12">
    <source>
        <dbReference type="ARBA" id="ARBA00022927"/>
    </source>
</evidence>
<keyword evidence="20" id="KW-0282">Flagellum</keyword>
<evidence type="ECO:0000256" key="6">
    <source>
        <dbReference type="ARBA" id="ARBA00022448"/>
    </source>
</evidence>
<protein>
    <recommendedName>
        <fullName evidence="5">Flagellum-specific ATP synthase</fullName>
        <ecNumber evidence="4">7.1.2.2</ecNumber>
    </recommendedName>
</protein>
<dbReference type="Pfam" id="PF18269">
    <property type="entry name" value="T3SS_ATPase_C"/>
    <property type="match status" value="1"/>
</dbReference>
<evidence type="ECO:0000256" key="5">
    <source>
        <dbReference type="ARBA" id="ARBA00020580"/>
    </source>
</evidence>
<dbReference type="InterPro" id="IPR005714">
    <property type="entry name" value="ATPase_T3SS_FliI/YscN"/>
</dbReference>
<evidence type="ECO:0000313" key="21">
    <source>
        <dbReference type="Proteomes" id="UP000615326"/>
    </source>
</evidence>
<dbReference type="NCBIfam" id="TIGR01026">
    <property type="entry name" value="fliI_yscN"/>
    <property type="match status" value="1"/>
</dbReference>
<evidence type="ECO:0000256" key="14">
    <source>
        <dbReference type="ARBA" id="ARBA00023065"/>
    </source>
</evidence>
<evidence type="ECO:0000256" key="2">
    <source>
        <dbReference type="ARBA" id="ARBA00004496"/>
    </source>
</evidence>
<evidence type="ECO:0000256" key="13">
    <source>
        <dbReference type="ARBA" id="ARBA00022967"/>
    </source>
</evidence>
<keyword evidence="11" id="KW-0067">ATP-binding</keyword>
<dbReference type="PANTHER" id="PTHR15184:SF9">
    <property type="entry name" value="SPI-1 TYPE 3 SECRETION SYSTEM ATPASE"/>
    <property type="match status" value="1"/>
</dbReference>
<dbReference type="InterPro" id="IPR000194">
    <property type="entry name" value="ATPase_F1/V1/A1_a/bsu_nucl-bd"/>
</dbReference>
<dbReference type="InterPro" id="IPR050053">
    <property type="entry name" value="ATPase_alpha/beta_chains"/>
</dbReference>
<dbReference type="EMBL" id="WOSW01000018">
    <property type="protein sequence ID" value="NHO32947.1"/>
    <property type="molecule type" value="Genomic_DNA"/>
</dbReference>
<dbReference type="NCBIfam" id="TIGR03498">
    <property type="entry name" value="FliI_clade3"/>
    <property type="match status" value="1"/>
</dbReference>
<evidence type="ECO:0000256" key="11">
    <source>
        <dbReference type="ARBA" id="ARBA00022840"/>
    </source>
</evidence>
<dbReference type="Gene3D" id="3.40.50.12240">
    <property type="match status" value="1"/>
</dbReference>
<accession>A0ABX0K964</accession>
<comment type="function">
    <text evidence="1">Probable catalytic subunit of a protein translocase for flagellum-specific export, or a proton translocase involved in local circuits at the flagellum.</text>
</comment>
<evidence type="ECO:0000256" key="8">
    <source>
        <dbReference type="ARBA" id="ARBA00022741"/>
    </source>
</evidence>
<evidence type="ECO:0000259" key="19">
    <source>
        <dbReference type="SMART" id="SM00382"/>
    </source>
</evidence>
<dbReference type="Pfam" id="PF02874">
    <property type="entry name" value="ATP-synt_ab_N"/>
    <property type="match status" value="1"/>
</dbReference>
<feature type="region of interest" description="Disordered" evidence="18">
    <location>
        <begin position="121"/>
        <end position="149"/>
    </location>
</feature>
<dbReference type="InterPro" id="IPR003593">
    <property type="entry name" value="AAA+_ATPase"/>
</dbReference>
<keyword evidence="7" id="KW-0963">Cytoplasm</keyword>